<evidence type="ECO:0000313" key="4">
    <source>
        <dbReference type="EMBL" id="TWT42898.1"/>
    </source>
</evidence>
<proteinExistence type="predicted"/>
<dbReference type="CDD" id="cd17569">
    <property type="entry name" value="REC_HupR-like"/>
    <property type="match status" value="1"/>
</dbReference>
<dbReference type="InterPro" id="IPR011006">
    <property type="entry name" value="CheY-like_superfamily"/>
</dbReference>
<dbReference type="Proteomes" id="UP000318995">
    <property type="component" value="Unassembled WGS sequence"/>
</dbReference>
<dbReference type="OrthoDB" id="9802066at2"/>
<keyword evidence="5" id="KW-1185">Reference proteome</keyword>
<name>A0A5C5VWA3_9BACT</name>
<evidence type="ECO:0000256" key="2">
    <source>
        <dbReference type="PROSITE-ProRule" id="PRU00169"/>
    </source>
</evidence>
<dbReference type="SUPFAM" id="SSF52172">
    <property type="entry name" value="CheY-like"/>
    <property type="match status" value="1"/>
</dbReference>
<organism evidence="4 5">
    <name type="scientific">Botrimarina hoheduenensis</name>
    <dbReference type="NCBI Taxonomy" id="2528000"/>
    <lineage>
        <taxon>Bacteria</taxon>
        <taxon>Pseudomonadati</taxon>
        <taxon>Planctomycetota</taxon>
        <taxon>Planctomycetia</taxon>
        <taxon>Pirellulales</taxon>
        <taxon>Lacipirellulaceae</taxon>
        <taxon>Botrimarina</taxon>
    </lineage>
</organism>
<dbReference type="EMBL" id="SJPH01000005">
    <property type="protein sequence ID" value="TWT42898.1"/>
    <property type="molecule type" value="Genomic_DNA"/>
</dbReference>
<dbReference type="AlphaFoldDB" id="A0A5C5VWA3"/>
<dbReference type="PANTHER" id="PTHR44591">
    <property type="entry name" value="STRESS RESPONSE REGULATOR PROTEIN 1"/>
    <property type="match status" value="1"/>
</dbReference>
<dbReference type="SMART" id="SM00448">
    <property type="entry name" value="REC"/>
    <property type="match status" value="1"/>
</dbReference>
<dbReference type="InterPro" id="IPR001789">
    <property type="entry name" value="Sig_transdc_resp-reg_receiver"/>
</dbReference>
<feature type="domain" description="Response regulatory" evidence="3">
    <location>
        <begin position="5"/>
        <end position="120"/>
    </location>
</feature>
<accession>A0A5C5VWA3</accession>
<dbReference type="RefSeq" id="WP_146574772.1">
    <property type="nucleotide sequence ID" value="NZ_SJPH01000005.1"/>
</dbReference>
<dbReference type="GO" id="GO:0000160">
    <property type="term" value="P:phosphorelay signal transduction system"/>
    <property type="evidence" value="ECO:0007669"/>
    <property type="project" value="InterPro"/>
</dbReference>
<evidence type="ECO:0000259" key="3">
    <source>
        <dbReference type="PROSITE" id="PS50110"/>
    </source>
</evidence>
<evidence type="ECO:0000256" key="1">
    <source>
        <dbReference type="ARBA" id="ARBA00022553"/>
    </source>
</evidence>
<protein>
    <submittedName>
        <fullName evidence="4">Hydrogenase transcriptional regulatory protein hupR1</fullName>
    </submittedName>
</protein>
<evidence type="ECO:0000313" key="5">
    <source>
        <dbReference type="Proteomes" id="UP000318995"/>
    </source>
</evidence>
<dbReference type="InterPro" id="IPR050595">
    <property type="entry name" value="Bact_response_regulator"/>
</dbReference>
<comment type="caution">
    <text evidence="4">The sequence shown here is derived from an EMBL/GenBank/DDBJ whole genome shotgun (WGS) entry which is preliminary data.</text>
</comment>
<dbReference type="Pfam" id="PF00072">
    <property type="entry name" value="Response_reg"/>
    <property type="match status" value="1"/>
</dbReference>
<feature type="modified residue" description="4-aspartylphosphate" evidence="2">
    <location>
        <position position="54"/>
    </location>
</feature>
<gene>
    <name evidence="4" type="primary">hupR1_1</name>
    <name evidence="4" type="ORF">Pla111_25360</name>
</gene>
<keyword evidence="1 2" id="KW-0597">Phosphoprotein</keyword>
<dbReference type="PROSITE" id="PS50110">
    <property type="entry name" value="RESPONSE_REGULATORY"/>
    <property type="match status" value="1"/>
</dbReference>
<dbReference type="PANTHER" id="PTHR44591:SF19">
    <property type="entry name" value="TWO-COMPONENT RESPONSE REGULATOR-RELATED"/>
    <property type="match status" value="1"/>
</dbReference>
<reference evidence="4 5" key="1">
    <citation type="submission" date="2019-02" db="EMBL/GenBank/DDBJ databases">
        <title>Deep-cultivation of Planctomycetes and their phenomic and genomic characterization uncovers novel biology.</title>
        <authorList>
            <person name="Wiegand S."/>
            <person name="Jogler M."/>
            <person name="Boedeker C."/>
            <person name="Pinto D."/>
            <person name="Vollmers J."/>
            <person name="Rivas-Marin E."/>
            <person name="Kohn T."/>
            <person name="Peeters S.H."/>
            <person name="Heuer A."/>
            <person name="Rast P."/>
            <person name="Oberbeckmann S."/>
            <person name="Bunk B."/>
            <person name="Jeske O."/>
            <person name="Meyerdierks A."/>
            <person name="Storesund J.E."/>
            <person name="Kallscheuer N."/>
            <person name="Luecker S."/>
            <person name="Lage O.M."/>
            <person name="Pohl T."/>
            <person name="Merkel B.J."/>
            <person name="Hornburger P."/>
            <person name="Mueller R.-W."/>
            <person name="Bruemmer F."/>
            <person name="Labrenz M."/>
            <person name="Spormann A.M."/>
            <person name="Op Den Camp H."/>
            <person name="Overmann J."/>
            <person name="Amann R."/>
            <person name="Jetten M.S.M."/>
            <person name="Mascher T."/>
            <person name="Medema M.H."/>
            <person name="Devos D.P."/>
            <person name="Kaster A.-K."/>
            <person name="Ovreas L."/>
            <person name="Rohde M."/>
            <person name="Galperin M.Y."/>
            <person name="Jogler C."/>
        </authorList>
    </citation>
    <scope>NUCLEOTIDE SEQUENCE [LARGE SCALE GENOMIC DNA]</scope>
    <source>
        <strain evidence="4 5">Pla111</strain>
    </source>
</reference>
<dbReference type="Gene3D" id="3.40.50.2300">
    <property type="match status" value="1"/>
</dbReference>
<sequence>MPVPDVLLIDDDPNLLRALCRAMHGEHFRLITARSAEEALTVVKSHPVGVIVCDERMPGRSGTEFCSWVADHCPEITRIVMTGHPSDEVESRAIDHGRVFRFFSKPCRAEDLAWAIREGLLMYAEARAGKSDMAGV</sequence>